<dbReference type="EMBL" id="AP023213">
    <property type="protein sequence ID" value="BCG46841.1"/>
    <property type="molecule type" value="Genomic_DNA"/>
</dbReference>
<keyword evidence="3" id="KW-1185">Reference proteome</keyword>
<reference evidence="2 3" key="1">
    <citation type="submission" date="2020-06" db="EMBL/GenBank/DDBJ databases">
        <title>Interaction of electrochemicaly active bacteria, Geobacter bremensis R4 on different carbon anode.</title>
        <authorList>
            <person name="Meng L."/>
            <person name="Yoshida N."/>
        </authorList>
    </citation>
    <scope>NUCLEOTIDE SEQUENCE [LARGE SCALE GENOMIC DNA]</scope>
    <source>
        <strain evidence="2 3">R4</strain>
    </source>
</reference>
<dbReference type="SUPFAM" id="SSF81301">
    <property type="entry name" value="Nucleotidyltransferase"/>
    <property type="match status" value="1"/>
</dbReference>
<evidence type="ECO:0000259" key="1">
    <source>
        <dbReference type="Pfam" id="PF18765"/>
    </source>
</evidence>
<evidence type="ECO:0000313" key="3">
    <source>
        <dbReference type="Proteomes" id="UP000515472"/>
    </source>
</evidence>
<dbReference type="Proteomes" id="UP000515472">
    <property type="component" value="Chromosome"/>
</dbReference>
<sequence length="105" mass="12218">MEDERLIFGLARRHYLDLARVFDKYPKIERVLIFGSRAKGVEKPYSDIDLAVIAPNMEDTEFARVLSDLDELELVFKLDVLHLDRLTQQKLKETVLAHGKAFYPL</sequence>
<dbReference type="KEGG" id="gbn:GEOBRER4_15910"/>
<proteinExistence type="predicted"/>
<feature type="domain" description="Polymerase beta nucleotidyltransferase" evidence="1">
    <location>
        <begin position="18"/>
        <end position="103"/>
    </location>
</feature>
<dbReference type="RefSeq" id="WP_085813077.1">
    <property type="nucleotide sequence ID" value="NZ_AP023213.1"/>
</dbReference>
<dbReference type="AlphaFoldDB" id="A0A6S6M5C7"/>
<evidence type="ECO:0000313" key="2">
    <source>
        <dbReference type="EMBL" id="BCG46841.1"/>
    </source>
</evidence>
<dbReference type="CDD" id="cd05403">
    <property type="entry name" value="NT_KNTase_like"/>
    <property type="match status" value="1"/>
</dbReference>
<name>A0A6S6M5C7_9BACT</name>
<protein>
    <recommendedName>
        <fullName evidence="1">Polymerase beta nucleotidyltransferase domain-containing protein</fullName>
    </recommendedName>
</protein>
<dbReference type="InterPro" id="IPR041633">
    <property type="entry name" value="Polbeta"/>
</dbReference>
<organism evidence="2 3">
    <name type="scientific">Citrifermentans bremense</name>
    <dbReference type="NCBI Taxonomy" id="60035"/>
    <lineage>
        <taxon>Bacteria</taxon>
        <taxon>Pseudomonadati</taxon>
        <taxon>Thermodesulfobacteriota</taxon>
        <taxon>Desulfuromonadia</taxon>
        <taxon>Geobacterales</taxon>
        <taxon>Geobacteraceae</taxon>
        <taxon>Citrifermentans</taxon>
    </lineage>
</organism>
<gene>
    <name evidence="2" type="ORF">GEOBRER4_15910</name>
</gene>
<accession>A0A6S6M5C7</accession>
<dbReference type="InterPro" id="IPR043519">
    <property type="entry name" value="NT_sf"/>
</dbReference>
<dbReference type="Pfam" id="PF18765">
    <property type="entry name" value="Polbeta"/>
    <property type="match status" value="1"/>
</dbReference>
<dbReference type="Gene3D" id="3.30.460.10">
    <property type="entry name" value="Beta Polymerase, domain 2"/>
    <property type="match status" value="1"/>
</dbReference>